<sequence>MEFEVLNTISTIAKKSPKLYKDIRNYQVYQQAVLLALLNQHAEIVLSPQKKKSNVTLPFFTVKSVIFNQTDRVELTHFVEKRCKKQMENDVANGISSKTALRRYKTNRVAENLHMVLDLLFEFDYLFVIKTTHGKNGANKLDTVTSCMLPNKVWMTQEQIVSVGMEINSNLSKILSQTESISLPKNSPILCQFLQE</sequence>
<proteinExistence type="predicted"/>
<dbReference type="OMA" id="CKKQMEN"/>
<dbReference type="OrthoDB" id="26759at2759"/>
<keyword evidence="2" id="KW-1185">Reference proteome</keyword>
<organism evidence="1 2">
    <name type="scientific">Entamoeba invadens IP1</name>
    <dbReference type="NCBI Taxonomy" id="370355"/>
    <lineage>
        <taxon>Eukaryota</taxon>
        <taxon>Amoebozoa</taxon>
        <taxon>Evosea</taxon>
        <taxon>Archamoebae</taxon>
        <taxon>Mastigamoebida</taxon>
        <taxon>Entamoebidae</taxon>
        <taxon>Entamoeba</taxon>
    </lineage>
</organism>
<dbReference type="KEGG" id="eiv:EIN_283970"/>
<gene>
    <name evidence="1" type="ORF">EIN_283970</name>
</gene>
<dbReference type="VEuPathDB" id="AmoebaDB:EIN_283970"/>
<protein>
    <submittedName>
        <fullName evidence="1">Uncharacterized protein</fullName>
    </submittedName>
</protein>
<dbReference type="EMBL" id="KB207106">
    <property type="protein sequence ID" value="ELP84841.1"/>
    <property type="molecule type" value="Genomic_DNA"/>
</dbReference>
<accession>L7FJR3</accession>
<dbReference type="GeneID" id="14883885"/>
<dbReference type="Proteomes" id="UP000014680">
    <property type="component" value="Unassembled WGS sequence"/>
</dbReference>
<name>L7FJR3_ENTIV</name>
<reference evidence="1 2" key="1">
    <citation type="submission" date="2012-10" db="EMBL/GenBank/DDBJ databases">
        <authorList>
            <person name="Zafar N."/>
            <person name="Inman J."/>
            <person name="Hall N."/>
            <person name="Lorenzi H."/>
            <person name="Caler E."/>
        </authorList>
    </citation>
    <scope>NUCLEOTIDE SEQUENCE [LARGE SCALE GENOMIC DNA]</scope>
    <source>
        <strain evidence="1 2">IP1</strain>
    </source>
</reference>
<evidence type="ECO:0000313" key="2">
    <source>
        <dbReference type="Proteomes" id="UP000014680"/>
    </source>
</evidence>
<dbReference type="AlphaFoldDB" id="L7FJR3"/>
<dbReference type="RefSeq" id="XP_004184187.1">
    <property type="nucleotide sequence ID" value="XM_004184139.1"/>
</dbReference>
<evidence type="ECO:0000313" key="1">
    <source>
        <dbReference type="EMBL" id="ELP84841.1"/>
    </source>
</evidence>